<sequence>MIKISPPSLIPYTYLVLGAPLSFLPQGRLQRALGGTVVIAYDLTSSQHWEEREGCHSHISTGGQQMGARGAGIVGKPADHLLTNMGPSSFRDITLSRNEGARDPGQTHKMQDCPRRSGTCGHPITQVI</sequence>
<evidence type="ECO:0000313" key="2">
    <source>
        <dbReference type="EMBL" id="CAH2324240.1"/>
    </source>
</evidence>
<dbReference type="AlphaFoldDB" id="A0AAD1TCQ5"/>
<dbReference type="EMBL" id="OW240923">
    <property type="protein sequence ID" value="CAH2324240.1"/>
    <property type="molecule type" value="Genomic_DNA"/>
</dbReference>
<evidence type="ECO:0000256" key="1">
    <source>
        <dbReference type="SAM" id="MobiDB-lite"/>
    </source>
</evidence>
<protein>
    <submittedName>
        <fullName evidence="2">Uncharacterized protein</fullName>
    </submittedName>
</protein>
<feature type="region of interest" description="Disordered" evidence="1">
    <location>
        <begin position="95"/>
        <end position="128"/>
    </location>
</feature>
<gene>
    <name evidence="2" type="ORF">PECUL_23A000375</name>
</gene>
<name>A0AAD1TCQ5_PELCU</name>
<accession>A0AAD1TCQ5</accession>
<proteinExistence type="predicted"/>
<evidence type="ECO:0000313" key="3">
    <source>
        <dbReference type="Proteomes" id="UP001295444"/>
    </source>
</evidence>
<feature type="region of interest" description="Disordered" evidence="1">
    <location>
        <begin position="57"/>
        <end position="78"/>
    </location>
</feature>
<reference evidence="2" key="1">
    <citation type="submission" date="2022-03" db="EMBL/GenBank/DDBJ databases">
        <authorList>
            <person name="Alioto T."/>
            <person name="Alioto T."/>
            <person name="Gomez Garrido J."/>
        </authorList>
    </citation>
    <scope>NUCLEOTIDE SEQUENCE</scope>
</reference>
<feature type="compositionally biased region" description="Basic and acidic residues" evidence="1">
    <location>
        <begin position="99"/>
        <end position="115"/>
    </location>
</feature>
<keyword evidence="3" id="KW-1185">Reference proteome</keyword>
<dbReference type="Proteomes" id="UP001295444">
    <property type="component" value="Chromosome 12"/>
</dbReference>
<organism evidence="2 3">
    <name type="scientific">Pelobates cultripes</name>
    <name type="common">Western spadefoot toad</name>
    <dbReference type="NCBI Taxonomy" id="61616"/>
    <lineage>
        <taxon>Eukaryota</taxon>
        <taxon>Metazoa</taxon>
        <taxon>Chordata</taxon>
        <taxon>Craniata</taxon>
        <taxon>Vertebrata</taxon>
        <taxon>Euteleostomi</taxon>
        <taxon>Amphibia</taxon>
        <taxon>Batrachia</taxon>
        <taxon>Anura</taxon>
        <taxon>Pelobatoidea</taxon>
        <taxon>Pelobatidae</taxon>
        <taxon>Pelobates</taxon>
    </lineage>
</organism>